<evidence type="ECO:0000313" key="1">
    <source>
        <dbReference type="EMBL" id="MPM01530.1"/>
    </source>
</evidence>
<sequence length="395" mass="42489">MVGIPDPGDPEVLHLNALAVEHEIEGQGRQSAGIGGHVPVVGVPEQPLAEEGAELFLAGVHVTVTGENDGLLRLAAPFRHFADLDFPRSVPQGKMGQEEGKRLKLDLEEGPLDPPAQVVLPGRENRQPGHHGVPLGFQQGGPGDERLVVVLAGKNGLGFQPGRHEFRLAFAVLPVGARVSLHKPHDVGLQLRYKVGDPPEPSLGFPETAGKGEGKMVVPSRTGPVADVVEYKSHADPPGKEIISDYTAKRGSFIGFSACFSGSRPRNRSFQPPFCHIEQLPWQVAFLEFRDLLQGKPVSEQGHGLTVKETDGVPVKLPYVLRPASPLSPVGIPLVPHCVDVQPPGDKNPPDLRGKKEKLLQRQGHAEQHVGIASVEGTVFEGEDFPCIRLRCTDP</sequence>
<comment type="caution">
    <text evidence="1">The sequence shown here is derived from an EMBL/GenBank/DDBJ whole genome shotgun (WGS) entry which is preliminary data.</text>
</comment>
<proteinExistence type="predicted"/>
<name>A0A644WCK9_9ZZZZ</name>
<protein>
    <submittedName>
        <fullName evidence="1">Uncharacterized protein</fullName>
    </submittedName>
</protein>
<dbReference type="EMBL" id="VSSQ01000802">
    <property type="protein sequence ID" value="MPM01530.1"/>
    <property type="molecule type" value="Genomic_DNA"/>
</dbReference>
<gene>
    <name evidence="1" type="ORF">SDC9_47770</name>
</gene>
<organism evidence="1">
    <name type="scientific">bioreactor metagenome</name>
    <dbReference type="NCBI Taxonomy" id="1076179"/>
    <lineage>
        <taxon>unclassified sequences</taxon>
        <taxon>metagenomes</taxon>
        <taxon>ecological metagenomes</taxon>
    </lineage>
</organism>
<dbReference type="AlphaFoldDB" id="A0A644WCK9"/>
<accession>A0A644WCK9</accession>
<reference evidence="1" key="1">
    <citation type="submission" date="2019-08" db="EMBL/GenBank/DDBJ databases">
        <authorList>
            <person name="Kucharzyk K."/>
            <person name="Murdoch R.W."/>
            <person name="Higgins S."/>
            <person name="Loffler F."/>
        </authorList>
    </citation>
    <scope>NUCLEOTIDE SEQUENCE</scope>
</reference>